<dbReference type="GO" id="GO:0051301">
    <property type="term" value="P:cell division"/>
    <property type="evidence" value="ECO:0007669"/>
    <property type="project" value="UniProtKB-UniRule"/>
</dbReference>
<dbReference type="EMBL" id="SSOD01000001">
    <property type="protein sequence ID" value="THF65382.1"/>
    <property type="molecule type" value="Genomic_DNA"/>
</dbReference>
<evidence type="ECO:0000256" key="5">
    <source>
        <dbReference type="ARBA" id="ARBA00022618"/>
    </source>
</evidence>
<dbReference type="AlphaFoldDB" id="A0A4V3WC17"/>
<proteinExistence type="inferred from homology"/>
<evidence type="ECO:0000256" key="10">
    <source>
        <dbReference type="HAMAP-Rule" id="MF_02203"/>
    </source>
</evidence>
<keyword evidence="12" id="KW-1185">Reference proteome</keyword>
<evidence type="ECO:0000256" key="4">
    <source>
        <dbReference type="ARBA" id="ARBA00022519"/>
    </source>
</evidence>
<evidence type="ECO:0000313" key="12">
    <source>
        <dbReference type="Proteomes" id="UP000307956"/>
    </source>
</evidence>
<keyword evidence="4 10" id="KW-0997">Cell inner membrane</keyword>
<keyword evidence="6 10" id="KW-0812">Transmembrane</keyword>
<feature type="transmembrane region" description="Helical" evidence="10">
    <location>
        <begin position="20"/>
        <end position="41"/>
    </location>
</feature>
<dbReference type="OrthoDB" id="9798629at2"/>
<evidence type="ECO:0000256" key="3">
    <source>
        <dbReference type="ARBA" id="ARBA00022475"/>
    </source>
</evidence>
<keyword evidence="7 10" id="KW-1133">Transmembrane helix</keyword>
<dbReference type="GO" id="GO:0015031">
    <property type="term" value="P:protein transport"/>
    <property type="evidence" value="ECO:0007669"/>
    <property type="project" value="InterPro"/>
</dbReference>
<keyword evidence="3 10" id="KW-1003">Cell membrane</keyword>
<protein>
    <recommendedName>
        <fullName evidence="10">Tol-Pal system protein TolR</fullName>
    </recommendedName>
</protein>
<dbReference type="PANTHER" id="PTHR30558">
    <property type="entry name" value="EXBD MEMBRANE COMPONENT OF PMF-DRIVEN MACROMOLECULE IMPORT SYSTEM"/>
    <property type="match status" value="1"/>
</dbReference>
<evidence type="ECO:0000256" key="7">
    <source>
        <dbReference type="ARBA" id="ARBA00022989"/>
    </source>
</evidence>
<reference evidence="11 12" key="1">
    <citation type="submission" date="2019-04" db="EMBL/GenBank/DDBJ databases">
        <title>Azoarcus rhizosphaerae sp. nov. isolated from rhizosphere of Ficus religiosa.</title>
        <authorList>
            <person name="Lin S.-Y."/>
            <person name="Hameed A."/>
            <person name="Hsu Y.-H."/>
            <person name="Young C.-C."/>
        </authorList>
    </citation>
    <scope>NUCLEOTIDE SEQUENCE [LARGE SCALE GENOMIC DNA]</scope>
    <source>
        <strain evidence="11 12">CC-YHH848</strain>
    </source>
</reference>
<evidence type="ECO:0000256" key="6">
    <source>
        <dbReference type="ARBA" id="ARBA00022692"/>
    </source>
</evidence>
<evidence type="ECO:0000256" key="1">
    <source>
        <dbReference type="ARBA" id="ARBA00004162"/>
    </source>
</evidence>
<comment type="subunit">
    <text evidence="10">The Tol-Pal system is composed of five core proteins: the inner membrane proteins TolA, TolQ and TolR, the periplasmic protein TolB and the outer membrane protein Pal. They form a network linking the inner and outer membranes and the peptidoglycan layer.</text>
</comment>
<dbReference type="InterPro" id="IPR014168">
    <property type="entry name" value="Tol-Pal_TolR"/>
</dbReference>
<evidence type="ECO:0000256" key="9">
    <source>
        <dbReference type="ARBA" id="ARBA00023306"/>
    </source>
</evidence>
<comment type="similarity">
    <text evidence="2 10">Belongs to the ExbD/TolR family.</text>
</comment>
<dbReference type="InterPro" id="IPR003400">
    <property type="entry name" value="ExbD"/>
</dbReference>
<dbReference type="RefSeq" id="WP_136383275.1">
    <property type="nucleotide sequence ID" value="NZ_SSOD01000001.1"/>
</dbReference>
<gene>
    <name evidence="10" type="primary">tolR</name>
    <name evidence="11" type="ORF">E6O51_01925</name>
</gene>
<evidence type="ECO:0000313" key="11">
    <source>
        <dbReference type="EMBL" id="THF65382.1"/>
    </source>
</evidence>
<evidence type="ECO:0000256" key="2">
    <source>
        <dbReference type="ARBA" id="ARBA00005811"/>
    </source>
</evidence>
<dbReference type="GO" id="GO:0005886">
    <property type="term" value="C:plasma membrane"/>
    <property type="evidence" value="ECO:0007669"/>
    <property type="project" value="UniProtKB-SubCell"/>
</dbReference>
<keyword evidence="5 10" id="KW-0132">Cell division</keyword>
<dbReference type="PANTHER" id="PTHR30558:SF7">
    <property type="entry name" value="TOL-PAL SYSTEM PROTEIN TOLR"/>
    <property type="match status" value="1"/>
</dbReference>
<organism evidence="11 12">
    <name type="scientific">Pseudothauera rhizosphaerae</name>
    <dbReference type="NCBI Taxonomy" id="2565932"/>
    <lineage>
        <taxon>Bacteria</taxon>
        <taxon>Pseudomonadati</taxon>
        <taxon>Pseudomonadota</taxon>
        <taxon>Betaproteobacteria</taxon>
        <taxon>Rhodocyclales</taxon>
        <taxon>Zoogloeaceae</taxon>
        <taxon>Pseudothauera</taxon>
    </lineage>
</organism>
<accession>A0A4V3WC17</accession>
<keyword evidence="8 10" id="KW-0472">Membrane</keyword>
<dbReference type="Pfam" id="PF02472">
    <property type="entry name" value="ExbD"/>
    <property type="match status" value="1"/>
</dbReference>
<comment type="caution">
    <text evidence="11">The sequence shown here is derived from an EMBL/GenBank/DDBJ whole genome shotgun (WGS) entry which is preliminary data.</text>
</comment>
<comment type="subcellular location">
    <subcellularLocation>
        <location evidence="10">Cell inner membrane</location>
        <topology evidence="10">Single-pass membrane protein</topology>
    </subcellularLocation>
    <subcellularLocation>
        <location evidence="1">Cell membrane</location>
        <topology evidence="1">Single-pass membrane protein</topology>
    </subcellularLocation>
</comment>
<name>A0A4V3WC17_9RHOO</name>
<keyword evidence="9 10" id="KW-0131">Cell cycle</keyword>
<dbReference type="Gene3D" id="3.30.420.270">
    <property type="match status" value="1"/>
</dbReference>
<evidence type="ECO:0000256" key="8">
    <source>
        <dbReference type="ARBA" id="ARBA00023136"/>
    </source>
</evidence>
<dbReference type="Proteomes" id="UP000307956">
    <property type="component" value="Unassembled WGS sequence"/>
</dbReference>
<dbReference type="GO" id="GO:0022857">
    <property type="term" value="F:transmembrane transporter activity"/>
    <property type="evidence" value="ECO:0007669"/>
    <property type="project" value="InterPro"/>
</dbReference>
<comment type="function">
    <text evidence="10">Part of the Tol-Pal system, which plays a role in outer membrane invagination during cell division and is important for maintaining outer membrane integrity.</text>
</comment>
<dbReference type="HAMAP" id="MF_02203">
    <property type="entry name" value="TolR"/>
    <property type="match status" value="1"/>
</dbReference>
<sequence length="152" mass="16424">MRRCRRHAAPAHQPKAEMNVVPYIDVMLVLLVIFMVTVPVLTQGVALELPKVSAVPLPVDARQRILTLSVTADGRYHWHLGEDIDIHTRSGGADGVDAMVPQIAAITAAHPDTQVYIRADGRTDYSTVVAGMAALQRGGVSRIGLLTEEPAQ</sequence>